<accession>E0XT55</accession>
<dbReference type="AlphaFoldDB" id="E0XT55"/>
<name>E0XT55_9DELT</name>
<sequence>MFIPNGIFSLNIQVNFQHIQKCKSRTFWSESSKWINFRFTNF</sequence>
<dbReference type="EMBL" id="GU474869">
    <property type="protein sequence ID" value="ADI17596.1"/>
    <property type="molecule type" value="Genomic_DNA"/>
</dbReference>
<proteinExistence type="predicted"/>
<organism evidence="1">
    <name type="scientific">uncultured delta proteobacterium HF0130_19C20</name>
    <dbReference type="NCBI Taxonomy" id="710828"/>
    <lineage>
        <taxon>Bacteria</taxon>
        <taxon>Deltaproteobacteria</taxon>
        <taxon>environmental samples</taxon>
    </lineage>
</organism>
<reference evidence="1" key="1">
    <citation type="journal article" date="2011" name="Environ. Microbiol.">
        <title>Time-series analyses of Monterey Bay coastal microbial picoplankton using a 'genome proxy' microarray.</title>
        <authorList>
            <person name="Rich V.I."/>
            <person name="Pham V.D."/>
            <person name="Eppley J."/>
            <person name="Shi Y."/>
            <person name="DeLong E.F."/>
        </authorList>
    </citation>
    <scope>NUCLEOTIDE SEQUENCE</scope>
</reference>
<protein>
    <submittedName>
        <fullName evidence="1">Uncharacterized protein</fullName>
    </submittedName>
</protein>
<evidence type="ECO:0000313" key="1">
    <source>
        <dbReference type="EMBL" id="ADI17596.1"/>
    </source>
</evidence>